<evidence type="ECO:0000256" key="1">
    <source>
        <dbReference type="SAM" id="SignalP"/>
    </source>
</evidence>
<protein>
    <recommendedName>
        <fullName evidence="4">Invasion associated locus B (IalB) protein</fullName>
    </recommendedName>
</protein>
<keyword evidence="1" id="KW-0732">Signal</keyword>
<name>A0A370HMX0_9HYPH</name>
<dbReference type="Proteomes" id="UP000254925">
    <property type="component" value="Unassembled WGS sequence"/>
</dbReference>
<gene>
    <name evidence="2" type="ORF">DES45_104495</name>
</gene>
<accession>A0A370HMX0</accession>
<feature type="signal peptide" evidence="1">
    <location>
        <begin position="1"/>
        <end position="21"/>
    </location>
</feature>
<sequence>MMRTTGLAFAFVALSGSCALAQTPRLLASYDSWSAWTFQEGRTKVCYIYSDAVSKKPETLDHGRVGFSVRRHSDGKVRTEAGFLAGYPFGPRAIEVRVDGKTFTMIPRGRNAWLRREKRETEFLQALLKGRAMTVEAVSARGNKTSYRFSLAGVTAAMRKARQSCP</sequence>
<evidence type="ECO:0000313" key="3">
    <source>
        <dbReference type="Proteomes" id="UP000254925"/>
    </source>
</evidence>
<dbReference type="Pfam" id="PF06776">
    <property type="entry name" value="IalB"/>
    <property type="match status" value="1"/>
</dbReference>
<comment type="caution">
    <text evidence="2">The sequence shown here is derived from an EMBL/GenBank/DDBJ whole genome shotgun (WGS) entry which is preliminary data.</text>
</comment>
<evidence type="ECO:0008006" key="4">
    <source>
        <dbReference type="Google" id="ProtNLM"/>
    </source>
</evidence>
<keyword evidence="3" id="KW-1185">Reference proteome</keyword>
<dbReference type="AlphaFoldDB" id="A0A370HMX0"/>
<organism evidence="2 3">
    <name type="scientific">Microvirga subterranea</name>
    <dbReference type="NCBI Taxonomy" id="186651"/>
    <lineage>
        <taxon>Bacteria</taxon>
        <taxon>Pseudomonadati</taxon>
        <taxon>Pseudomonadota</taxon>
        <taxon>Alphaproteobacteria</taxon>
        <taxon>Hyphomicrobiales</taxon>
        <taxon>Methylobacteriaceae</taxon>
        <taxon>Microvirga</taxon>
    </lineage>
</organism>
<dbReference type="InterPro" id="IPR038696">
    <property type="entry name" value="IalB_sf"/>
</dbReference>
<evidence type="ECO:0000313" key="2">
    <source>
        <dbReference type="EMBL" id="RDI59575.1"/>
    </source>
</evidence>
<dbReference type="PROSITE" id="PS51257">
    <property type="entry name" value="PROKAR_LIPOPROTEIN"/>
    <property type="match status" value="1"/>
</dbReference>
<dbReference type="Gene3D" id="2.60.40.1880">
    <property type="entry name" value="Invasion associated locus B (IalB) protein"/>
    <property type="match status" value="1"/>
</dbReference>
<reference evidence="2 3" key="1">
    <citation type="submission" date="2018-07" db="EMBL/GenBank/DDBJ databases">
        <title>Genomic Encyclopedia of Type Strains, Phase IV (KMG-IV): sequencing the most valuable type-strain genomes for metagenomic binning, comparative biology and taxonomic classification.</title>
        <authorList>
            <person name="Goeker M."/>
        </authorList>
    </citation>
    <scope>NUCLEOTIDE SEQUENCE [LARGE SCALE GENOMIC DNA]</scope>
    <source>
        <strain evidence="2 3">DSM 14364</strain>
    </source>
</reference>
<feature type="chain" id="PRO_5016901141" description="Invasion associated locus B (IalB) protein" evidence="1">
    <location>
        <begin position="22"/>
        <end position="166"/>
    </location>
</feature>
<dbReference type="EMBL" id="QQBB01000004">
    <property type="protein sequence ID" value="RDI59575.1"/>
    <property type="molecule type" value="Genomic_DNA"/>
</dbReference>
<proteinExistence type="predicted"/>
<dbReference type="InterPro" id="IPR010642">
    <property type="entry name" value="Invasion_prot_B"/>
</dbReference>